<proteinExistence type="predicted"/>
<feature type="compositionally biased region" description="Polar residues" evidence="1">
    <location>
        <begin position="1"/>
        <end position="10"/>
    </location>
</feature>
<evidence type="ECO:0000256" key="1">
    <source>
        <dbReference type="SAM" id="MobiDB-lite"/>
    </source>
</evidence>
<dbReference type="EMBL" id="GBRH01217103">
    <property type="protein sequence ID" value="JAD80792.1"/>
    <property type="molecule type" value="Transcribed_RNA"/>
</dbReference>
<reference evidence="2" key="2">
    <citation type="journal article" date="2015" name="Data Brief">
        <title>Shoot transcriptome of the giant reed, Arundo donax.</title>
        <authorList>
            <person name="Barrero R.A."/>
            <person name="Guerrero F.D."/>
            <person name="Moolhuijzen P."/>
            <person name="Goolsby J.A."/>
            <person name="Tidwell J."/>
            <person name="Bellgard S.E."/>
            <person name="Bellgard M.I."/>
        </authorList>
    </citation>
    <scope>NUCLEOTIDE SEQUENCE</scope>
    <source>
        <tissue evidence="2">Shoot tissue taken approximately 20 cm above the soil surface</tissue>
    </source>
</reference>
<accession>A0A0A9DAK6</accession>
<feature type="region of interest" description="Disordered" evidence="1">
    <location>
        <begin position="1"/>
        <end position="48"/>
    </location>
</feature>
<organism evidence="2">
    <name type="scientific">Arundo donax</name>
    <name type="common">Giant reed</name>
    <name type="synonym">Donax arundinaceus</name>
    <dbReference type="NCBI Taxonomy" id="35708"/>
    <lineage>
        <taxon>Eukaryota</taxon>
        <taxon>Viridiplantae</taxon>
        <taxon>Streptophyta</taxon>
        <taxon>Embryophyta</taxon>
        <taxon>Tracheophyta</taxon>
        <taxon>Spermatophyta</taxon>
        <taxon>Magnoliopsida</taxon>
        <taxon>Liliopsida</taxon>
        <taxon>Poales</taxon>
        <taxon>Poaceae</taxon>
        <taxon>PACMAD clade</taxon>
        <taxon>Arundinoideae</taxon>
        <taxon>Arundineae</taxon>
        <taxon>Arundo</taxon>
    </lineage>
</organism>
<protein>
    <submittedName>
        <fullName evidence="2">Uncharacterized protein</fullName>
    </submittedName>
</protein>
<evidence type="ECO:0000313" key="2">
    <source>
        <dbReference type="EMBL" id="JAD80792.1"/>
    </source>
</evidence>
<sequence length="62" mass="7047">MTNEQSTSVNRTKKSVSFAPQDVNKDVIPLEDENEIVPDSISPSPQNRSLRFIGFQKATYYK</sequence>
<dbReference type="AlphaFoldDB" id="A0A0A9DAK6"/>
<name>A0A0A9DAK6_ARUDO</name>
<reference evidence="2" key="1">
    <citation type="submission" date="2014-09" db="EMBL/GenBank/DDBJ databases">
        <authorList>
            <person name="Magalhaes I.L.F."/>
            <person name="Oliveira U."/>
            <person name="Santos F.R."/>
            <person name="Vidigal T.H.D.A."/>
            <person name="Brescovit A.D."/>
            <person name="Santos A.J."/>
        </authorList>
    </citation>
    <scope>NUCLEOTIDE SEQUENCE</scope>
    <source>
        <tissue evidence="2">Shoot tissue taken approximately 20 cm above the soil surface</tissue>
    </source>
</reference>